<protein>
    <submittedName>
        <fullName evidence="2">Uncharacterized protein</fullName>
    </submittedName>
</protein>
<keyword evidence="1" id="KW-0812">Transmembrane</keyword>
<keyword evidence="1" id="KW-0472">Membrane</keyword>
<proteinExistence type="predicted"/>
<accession>A0A379FPH8</accession>
<gene>
    <name evidence="2" type="ORF">NCTC11801_01596</name>
</gene>
<evidence type="ECO:0000313" key="2">
    <source>
        <dbReference type="EMBL" id="SUC30665.1"/>
    </source>
</evidence>
<feature type="transmembrane region" description="Helical" evidence="1">
    <location>
        <begin position="20"/>
        <end position="39"/>
    </location>
</feature>
<evidence type="ECO:0000313" key="3">
    <source>
        <dbReference type="Proteomes" id="UP000254208"/>
    </source>
</evidence>
<dbReference type="Proteomes" id="UP000254208">
    <property type="component" value="Unassembled WGS sequence"/>
</dbReference>
<dbReference type="AlphaFoldDB" id="A0A379FPH8"/>
<evidence type="ECO:0000256" key="1">
    <source>
        <dbReference type="SAM" id="Phobius"/>
    </source>
</evidence>
<sequence length="51" mass="5742">MLAYRVSYCYEWMAVKVQYIDLALFTYSNGFSVIAIAFVPKICMLSSGSCS</sequence>
<organism evidence="2 3">
    <name type="scientific">Providencia rettgeri</name>
    <dbReference type="NCBI Taxonomy" id="587"/>
    <lineage>
        <taxon>Bacteria</taxon>
        <taxon>Pseudomonadati</taxon>
        <taxon>Pseudomonadota</taxon>
        <taxon>Gammaproteobacteria</taxon>
        <taxon>Enterobacterales</taxon>
        <taxon>Morganellaceae</taxon>
        <taxon>Providencia</taxon>
    </lineage>
</organism>
<dbReference type="EMBL" id="UGTZ01000001">
    <property type="protein sequence ID" value="SUC30665.1"/>
    <property type="molecule type" value="Genomic_DNA"/>
</dbReference>
<reference evidence="2 3" key="1">
    <citation type="submission" date="2018-06" db="EMBL/GenBank/DDBJ databases">
        <authorList>
            <consortium name="Pathogen Informatics"/>
            <person name="Doyle S."/>
        </authorList>
    </citation>
    <scope>NUCLEOTIDE SEQUENCE [LARGE SCALE GENOMIC DNA]</scope>
    <source>
        <strain evidence="2 3">NCTC11801</strain>
    </source>
</reference>
<keyword evidence="1" id="KW-1133">Transmembrane helix</keyword>
<name>A0A379FPH8_PRORE</name>